<dbReference type="OrthoDB" id="1724816at2759"/>
<dbReference type="PANTHER" id="PTHR27008:SF497">
    <property type="entry name" value="OS11G0695000 PROTEIN"/>
    <property type="match status" value="1"/>
</dbReference>
<keyword evidence="9" id="KW-1185">Reference proteome</keyword>
<evidence type="ECO:0000313" key="9">
    <source>
        <dbReference type="Proteomes" id="UP000479710"/>
    </source>
</evidence>
<evidence type="ECO:0000313" key="8">
    <source>
        <dbReference type="EMBL" id="KAF0892827.1"/>
    </source>
</evidence>
<dbReference type="InterPro" id="IPR051809">
    <property type="entry name" value="Plant_receptor-like_S/T_kinase"/>
</dbReference>
<gene>
    <name evidence="8" type="ORF">E2562_018621</name>
</gene>
<evidence type="ECO:0000256" key="1">
    <source>
        <dbReference type="ARBA" id="ARBA00004370"/>
    </source>
</evidence>
<dbReference type="GO" id="GO:0016020">
    <property type="term" value="C:membrane"/>
    <property type="evidence" value="ECO:0007669"/>
    <property type="project" value="UniProtKB-SubCell"/>
</dbReference>
<keyword evidence="5 7" id="KW-1133">Transmembrane helix</keyword>
<comment type="caution">
    <text evidence="8">The sequence shown here is derived from an EMBL/GenBank/DDBJ whole genome shotgun (WGS) entry which is preliminary data.</text>
</comment>
<evidence type="ECO:0000256" key="7">
    <source>
        <dbReference type="SAM" id="Phobius"/>
    </source>
</evidence>
<proteinExistence type="predicted"/>
<evidence type="ECO:0000256" key="5">
    <source>
        <dbReference type="ARBA" id="ARBA00022989"/>
    </source>
</evidence>
<organism evidence="8 9">
    <name type="scientific">Oryza meyeriana var. granulata</name>
    <dbReference type="NCBI Taxonomy" id="110450"/>
    <lineage>
        <taxon>Eukaryota</taxon>
        <taxon>Viridiplantae</taxon>
        <taxon>Streptophyta</taxon>
        <taxon>Embryophyta</taxon>
        <taxon>Tracheophyta</taxon>
        <taxon>Spermatophyta</taxon>
        <taxon>Magnoliopsida</taxon>
        <taxon>Liliopsida</taxon>
        <taxon>Poales</taxon>
        <taxon>Poaceae</taxon>
        <taxon>BOP clade</taxon>
        <taxon>Oryzoideae</taxon>
        <taxon>Oryzeae</taxon>
        <taxon>Oryzinae</taxon>
        <taxon>Oryza</taxon>
        <taxon>Oryza meyeriana</taxon>
    </lineage>
</organism>
<reference evidence="8 9" key="1">
    <citation type="submission" date="2019-11" db="EMBL/GenBank/DDBJ databases">
        <title>Whole genome sequence of Oryza granulata.</title>
        <authorList>
            <person name="Li W."/>
        </authorList>
    </citation>
    <scope>NUCLEOTIDE SEQUENCE [LARGE SCALE GENOMIC DNA]</scope>
    <source>
        <strain evidence="9">cv. Menghai</strain>
        <tissue evidence="8">Leaf</tissue>
    </source>
</reference>
<dbReference type="EMBL" id="SPHZ02000011">
    <property type="protein sequence ID" value="KAF0892827.1"/>
    <property type="molecule type" value="Genomic_DNA"/>
</dbReference>
<evidence type="ECO:0000256" key="3">
    <source>
        <dbReference type="ARBA" id="ARBA00022692"/>
    </source>
</evidence>
<evidence type="ECO:0000256" key="4">
    <source>
        <dbReference type="ARBA" id="ARBA00022737"/>
    </source>
</evidence>
<accession>A0A6G1BYP6</accession>
<dbReference type="InterPro" id="IPR011009">
    <property type="entry name" value="Kinase-like_dom_sf"/>
</dbReference>
<evidence type="ECO:0000256" key="6">
    <source>
        <dbReference type="ARBA" id="ARBA00023136"/>
    </source>
</evidence>
<name>A0A6G1BYP6_9ORYZ</name>
<comment type="subcellular location">
    <subcellularLocation>
        <location evidence="1">Membrane</location>
    </subcellularLocation>
</comment>
<protein>
    <submittedName>
        <fullName evidence="8">Uncharacterized protein</fullName>
    </submittedName>
</protein>
<keyword evidence="6 7" id="KW-0472">Membrane</keyword>
<dbReference type="AlphaFoldDB" id="A0A6G1BYP6"/>
<dbReference type="SUPFAM" id="SSF56112">
    <property type="entry name" value="Protein kinase-like (PK-like)"/>
    <property type="match status" value="1"/>
</dbReference>
<keyword evidence="4" id="KW-0677">Repeat</keyword>
<keyword evidence="3 7" id="KW-0812">Transmembrane</keyword>
<dbReference type="Gene3D" id="3.30.200.20">
    <property type="entry name" value="Phosphorylase Kinase, domain 1"/>
    <property type="match status" value="1"/>
</dbReference>
<keyword evidence="2" id="KW-0433">Leucine-rich repeat</keyword>
<dbReference type="Proteomes" id="UP000479710">
    <property type="component" value="Unassembled WGS sequence"/>
</dbReference>
<feature type="transmembrane region" description="Helical" evidence="7">
    <location>
        <begin position="15"/>
        <end position="32"/>
    </location>
</feature>
<evidence type="ECO:0000256" key="2">
    <source>
        <dbReference type="ARBA" id="ARBA00022614"/>
    </source>
</evidence>
<sequence length="129" mass="14482">MDLSSNFSGAIPEDLGNLTIVGAMTTFVYIMIRTKAKKKEERMVSHDMVDILNHKFVSYHEILRATDNFSDDDLLGSRSFGKVFKGQLDNGDVVAIKVLNMQLEQAVRSSDAECHVLQVHESKVYYGLP</sequence>
<dbReference type="PANTHER" id="PTHR27008">
    <property type="entry name" value="OS04G0122200 PROTEIN"/>
    <property type="match status" value="1"/>
</dbReference>